<keyword evidence="3" id="KW-1185">Reference proteome</keyword>
<dbReference type="AlphaFoldDB" id="A0A9Q3BBC4"/>
<reference evidence="2" key="1">
    <citation type="submission" date="2021-03" db="EMBL/GenBank/DDBJ databases">
        <title>Draft genome sequence of rust myrtle Austropuccinia psidii MF-1, a brazilian biotype.</title>
        <authorList>
            <person name="Quecine M.C."/>
            <person name="Pachon D.M.R."/>
            <person name="Bonatelli M.L."/>
            <person name="Correr F.H."/>
            <person name="Franceschini L.M."/>
            <person name="Leite T.F."/>
            <person name="Margarido G.R.A."/>
            <person name="Almeida C.A."/>
            <person name="Ferrarezi J.A."/>
            <person name="Labate C.A."/>
        </authorList>
    </citation>
    <scope>NUCLEOTIDE SEQUENCE</scope>
    <source>
        <strain evidence="2">MF-1</strain>
    </source>
</reference>
<name>A0A9Q3BBC4_9BASI</name>
<feature type="compositionally biased region" description="Basic and acidic residues" evidence="1">
    <location>
        <begin position="91"/>
        <end position="103"/>
    </location>
</feature>
<protein>
    <submittedName>
        <fullName evidence="2">Uncharacterized protein</fullName>
    </submittedName>
</protein>
<evidence type="ECO:0000256" key="1">
    <source>
        <dbReference type="SAM" id="MobiDB-lite"/>
    </source>
</evidence>
<dbReference type="Proteomes" id="UP000765509">
    <property type="component" value="Unassembled WGS sequence"/>
</dbReference>
<proteinExistence type="predicted"/>
<evidence type="ECO:0000313" key="3">
    <source>
        <dbReference type="Proteomes" id="UP000765509"/>
    </source>
</evidence>
<feature type="region of interest" description="Disordered" evidence="1">
    <location>
        <begin position="1"/>
        <end position="28"/>
    </location>
</feature>
<accession>A0A9Q3BBC4</accession>
<organism evidence="2 3">
    <name type="scientific">Austropuccinia psidii MF-1</name>
    <dbReference type="NCBI Taxonomy" id="1389203"/>
    <lineage>
        <taxon>Eukaryota</taxon>
        <taxon>Fungi</taxon>
        <taxon>Dikarya</taxon>
        <taxon>Basidiomycota</taxon>
        <taxon>Pucciniomycotina</taxon>
        <taxon>Pucciniomycetes</taxon>
        <taxon>Pucciniales</taxon>
        <taxon>Sphaerophragmiaceae</taxon>
        <taxon>Austropuccinia</taxon>
    </lineage>
</organism>
<gene>
    <name evidence="2" type="ORF">O181_001812</name>
</gene>
<feature type="compositionally biased region" description="Basic and acidic residues" evidence="1">
    <location>
        <begin position="10"/>
        <end position="26"/>
    </location>
</feature>
<dbReference type="EMBL" id="AVOT02000279">
    <property type="protein sequence ID" value="MBW0462097.1"/>
    <property type="molecule type" value="Genomic_DNA"/>
</dbReference>
<evidence type="ECO:0000313" key="2">
    <source>
        <dbReference type="EMBL" id="MBW0462097.1"/>
    </source>
</evidence>
<sequence length="176" mass="20196">MISCPLHTSKTLESKETSQRKGHDCSDLESQGLESIINGKTLRISKQDVQPAFTPGGTWGNILEDISQRKISQRPYGNHQRLDSQQPVQTLRREGKQEKEEPSHNQGYRRAMDPEREYSDSFRLTRSRQAQLSSGFTPLRFQKNSGQEVTILQNSREFPGEEKDQRATKRLILIRG</sequence>
<feature type="region of interest" description="Disordered" evidence="1">
    <location>
        <begin position="70"/>
        <end position="112"/>
    </location>
</feature>
<comment type="caution">
    <text evidence="2">The sequence shown here is derived from an EMBL/GenBank/DDBJ whole genome shotgun (WGS) entry which is preliminary data.</text>
</comment>